<dbReference type="SUPFAM" id="SSF56935">
    <property type="entry name" value="Porins"/>
    <property type="match status" value="1"/>
</dbReference>
<organism evidence="2">
    <name type="scientific">Roseihalotalea indica</name>
    <dbReference type="NCBI Taxonomy" id="2867963"/>
    <lineage>
        <taxon>Bacteria</taxon>
        <taxon>Pseudomonadati</taxon>
        <taxon>Bacteroidota</taxon>
        <taxon>Cytophagia</taxon>
        <taxon>Cytophagales</taxon>
        <taxon>Catalimonadaceae</taxon>
        <taxon>Roseihalotalea</taxon>
    </lineage>
</organism>
<dbReference type="EMBL" id="CP120682">
    <property type="protein sequence ID" value="WKN37822.1"/>
    <property type="molecule type" value="Genomic_DNA"/>
</dbReference>
<dbReference type="AlphaFoldDB" id="A0AA49GN02"/>
<dbReference type="Gene3D" id="2.40.160.60">
    <property type="entry name" value="Outer membrane protein transport protein (OMPP1/FadL/TodX)"/>
    <property type="match status" value="1"/>
</dbReference>
<reference evidence="2" key="1">
    <citation type="journal article" date="2023" name="Comput. Struct. Biotechnol. J.">
        <title>Discovery of a novel marine Bacteroidetes with a rich repertoire of carbohydrate-active enzymes.</title>
        <authorList>
            <person name="Chen B."/>
            <person name="Liu G."/>
            <person name="Chen Q."/>
            <person name="Wang H."/>
            <person name="Liu L."/>
            <person name="Tang K."/>
        </authorList>
    </citation>
    <scope>NUCLEOTIDE SEQUENCE</scope>
    <source>
        <strain evidence="2">TK19036</strain>
    </source>
</reference>
<protein>
    <recommendedName>
        <fullName evidence="3">PorV/PorQ family protein</fullName>
    </recommendedName>
</protein>
<feature type="signal peptide" evidence="1">
    <location>
        <begin position="1"/>
        <end position="19"/>
    </location>
</feature>
<evidence type="ECO:0000313" key="2">
    <source>
        <dbReference type="EMBL" id="WKN37822.1"/>
    </source>
</evidence>
<gene>
    <name evidence="2" type="ORF">K4G66_03750</name>
</gene>
<accession>A0AA49GN02</accession>
<sequence>MKVFVTALLLFLLSQWANAQSLGGAAAGMAEAGAPLRDAWSALYNVGGLPWVKKTTALAGYENRFGFSEGLHAAMVGVVKPLRHGTASLSVYRFGDALYSEDRLSVGFGHRVSQFSFGLRLNGYQYRIETVGTRFTTAVDVGGVAQLSPELTFGMQITNLTQAKKSSDGAERIPTYLQTGLAYRPTETFQLVGEVEYEVQQTVNAKVGAEYTVLKKISFRSGIQTSQFQQFFGVGLSHRILQIDYALRHHAELGLSHQLSLAYQWDH</sequence>
<reference evidence="2" key="2">
    <citation type="journal article" date="2024" name="Antonie Van Leeuwenhoek">
        <title>Roseihalotalea indica gen. nov., sp. nov., a halophilic Bacteroidetes from mesopelagic Southwest Indian Ocean with higher carbohydrate metabolic potential.</title>
        <authorList>
            <person name="Chen B."/>
            <person name="Zhang M."/>
            <person name="Lin D."/>
            <person name="Ye J."/>
            <person name="Tang K."/>
        </authorList>
    </citation>
    <scope>NUCLEOTIDE SEQUENCE</scope>
    <source>
        <strain evidence="2">TK19036</strain>
    </source>
</reference>
<evidence type="ECO:0008006" key="3">
    <source>
        <dbReference type="Google" id="ProtNLM"/>
    </source>
</evidence>
<feature type="chain" id="PRO_5041240871" description="PorV/PorQ family protein" evidence="1">
    <location>
        <begin position="20"/>
        <end position="267"/>
    </location>
</feature>
<name>A0AA49GN02_9BACT</name>
<keyword evidence="1" id="KW-0732">Signal</keyword>
<proteinExistence type="predicted"/>
<evidence type="ECO:0000256" key="1">
    <source>
        <dbReference type="SAM" id="SignalP"/>
    </source>
</evidence>